<accession>A0A1H6DMM1</accession>
<feature type="compositionally biased region" description="Low complexity" evidence="1">
    <location>
        <begin position="82"/>
        <end position="93"/>
    </location>
</feature>
<name>A0A1H6DMM1_9ACTN</name>
<dbReference type="Proteomes" id="UP000236754">
    <property type="component" value="Unassembled WGS sequence"/>
</dbReference>
<gene>
    <name evidence="2" type="ORF">SAMN05216223_11798</name>
</gene>
<sequence length="264" mass="27027">MPVQAPWLSPPGAQPPPRHPHAQGCPPPGEGVPSRAEGAHSPRWRGALTSHGPFPRPRGPSRAKDAHSPCRGCPCGRRQPPGARGTARSAGAAQPGTRRPSPRGDVAGPPAGGRLLAQFPAPLIGTLRPQGQPEAGEGAPSARQGTPARGVGRPHGRRAPSGARGTARQATVAAHPTGKGSPPHGERAPNRQGEPAHGERAPNRQGEPAHRGVGTPARGGAPGGARAPWGRLSPAERHADMGRCIFTDCSIPMATKFANIDDPP</sequence>
<evidence type="ECO:0000313" key="3">
    <source>
        <dbReference type="Proteomes" id="UP000236754"/>
    </source>
</evidence>
<organism evidence="2 3">
    <name type="scientific">Actinacidiphila yanglinensis</name>
    <dbReference type="NCBI Taxonomy" id="310779"/>
    <lineage>
        <taxon>Bacteria</taxon>
        <taxon>Bacillati</taxon>
        <taxon>Actinomycetota</taxon>
        <taxon>Actinomycetes</taxon>
        <taxon>Kitasatosporales</taxon>
        <taxon>Streptomycetaceae</taxon>
        <taxon>Actinacidiphila</taxon>
    </lineage>
</organism>
<feature type="compositionally biased region" description="Low complexity" evidence="1">
    <location>
        <begin position="211"/>
        <end position="231"/>
    </location>
</feature>
<feature type="region of interest" description="Disordered" evidence="1">
    <location>
        <begin position="1"/>
        <end position="234"/>
    </location>
</feature>
<keyword evidence="3" id="KW-1185">Reference proteome</keyword>
<dbReference type="AlphaFoldDB" id="A0A1H6DMM1"/>
<feature type="compositionally biased region" description="Pro residues" evidence="1">
    <location>
        <begin position="8"/>
        <end position="17"/>
    </location>
</feature>
<dbReference type="EMBL" id="FNVU01000017">
    <property type="protein sequence ID" value="SEG86454.1"/>
    <property type="molecule type" value="Genomic_DNA"/>
</dbReference>
<evidence type="ECO:0000256" key="1">
    <source>
        <dbReference type="SAM" id="MobiDB-lite"/>
    </source>
</evidence>
<reference evidence="2 3" key="1">
    <citation type="submission" date="2016-10" db="EMBL/GenBank/DDBJ databases">
        <authorList>
            <person name="de Groot N.N."/>
        </authorList>
    </citation>
    <scope>NUCLEOTIDE SEQUENCE [LARGE SCALE GENOMIC DNA]</scope>
    <source>
        <strain evidence="2 3">CGMCC 4.2023</strain>
    </source>
</reference>
<feature type="compositionally biased region" description="Basic and acidic residues" evidence="1">
    <location>
        <begin position="184"/>
        <end position="210"/>
    </location>
</feature>
<evidence type="ECO:0000313" key="2">
    <source>
        <dbReference type="EMBL" id="SEG86454.1"/>
    </source>
</evidence>
<proteinExistence type="predicted"/>
<protein>
    <submittedName>
        <fullName evidence="2">Uncharacterized protein</fullName>
    </submittedName>
</protein>